<dbReference type="Gene3D" id="1.10.10.60">
    <property type="entry name" value="Homeodomain-like"/>
    <property type="match status" value="1"/>
</dbReference>
<dbReference type="OrthoDB" id="252470at2"/>
<evidence type="ECO:0000256" key="3">
    <source>
        <dbReference type="ARBA" id="ARBA00023163"/>
    </source>
</evidence>
<dbReference type="PROSITE" id="PS00041">
    <property type="entry name" value="HTH_ARAC_FAMILY_1"/>
    <property type="match status" value="1"/>
</dbReference>
<reference evidence="5 6" key="1">
    <citation type="submission" date="2017-12" db="EMBL/GenBank/DDBJ databases">
        <title>Anaerobic carbon monoxide metabolism by Pleomorphomonas carboxyditropha sp. nov., a new mesophilic hydrogenogenic carboxidotroph.</title>
        <authorList>
            <person name="Esquivel-Elizondo S."/>
            <person name="Krajmalnik-Brown R."/>
        </authorList>
    </citation>
    <scope>NUCLEOTIDE SEQUENCE [LARGE SCALE GENOMIC DNA]</scope>
    <source>
        <strain evidence="5 6">R5-392</strain>
    </source>
</reference>
<gene>
    <name evidence="5" type="ORF">CXZ10_20210</name>
</gene>
<comment type="caution">
    <text evidence="5">The sequence shown here is derived from an EMBL/GenBank/DDBJ whole genome shotgun (WGS) entry which is preliminary data.</text>
</comment>
<evidence type="ECO:0000313" key="6">
    <source>
        <dbReference type="Proteomes" id="UP000233491"/>
    </source>
</evidence>
<dbReference type="PROSITE" id="PS01124">
    <property type="entry name" value="HTH_ARAC_FAMILY_2"/>
    <property type="match status" value="1"/>
</dbReference>
<dbReference type="GO" id="GO:0005829">
    <property type="term" value="C:cytosol"/>
    <property type="evidence" value="ECO:0007669"/>
    <property type="project" value="TreeGrafter"/>
</dbReference>
<keyword evidence="1" id="KW-0805">Transcription regulation</keyword>
<proteinExistence type="predicted"/>
<dbReference type="PANTHER" id="PTHR47894">
    <property type="entry name" value="HTH-TYPE TRANSCRIPTIONAL REGULATOR GADX"/>
    <property type="match status" value="1"/>
</dbReference>
<name>A0A1I4V812_9HYPH</name>
<dbReference type="SUPFAM" id="SSF46689">
    <property type="entry name" value="Homeodomain-like"/>
    <property type="match status" value="1"/>
</dbReference>
<keyword evidence="2" id="KW-0238">DNA-binding</keyword>
<dbReference type="InterPro" id="IPR018062">
    <property type="entry name" value="HTH_AraC-typ_CS"/>
</dbReference>
<dbReference type="SMART" id="SM00342">
    <property type="entry name" value="HTH_ARAC"/>
    <property type="match status" value="1"/>
</dbReference>
<evidence type="ECO:0000313" key="5">
    <source>
        <dbReference type="EMBL" id="PKR87373.1"/>
    </source>
</evidence>
<dbReference type="InterPro" id="IPR018060">
    <property type="entry name" value="HTH_AraC"/>
</dbReference>
<dbReference type="PANTHER" id="PTHR47894:SF4">
    <property type="entry name" value="HTH-TYPE TRANSCRIPTIONAL REGULATOR GADX"/>
    <property type="match status" value="1"/>
</dbReference>
<dbReference type="Proteomes" id="UP000233491">
    <property type="component" value="Unassembled WGS sequence"/>
</dbReference>
<accession>A0A1I4V812</accession>
<protein>
    <submittedName>
        <fullName evidence="5">AraC family transcriptional regulator</fullName>
    </submittedName>
</protein>
<keyword evidence="6" id="KW-1185">Reference proteome</keyword>
<dbReference type="RefSeq" id="WP_101291184.1">
    <property type="nucleotide sequence ID" value="NZ_FOUQ01000010.1"/>
</dbReference>
<dbReference type="GO" id="GO:0000976">
    <property type="term" value="F:transcription cis-regulatory region binding"/>
    <property type="evidence" value="ECO:0007669"/>
    <property type="project" value="TreeGrafter"/>
</dbReference>
<dbReference type="AlphaFoldDB" id="A0A1I4V812"/>
<evidence type="ECO:0000259" key="4">
    <source>
        <dbReference type="PROSITE" id="PS01124"/>
    </source>
</evidence>
<dbReference type="Pfam" id="PF12833">
    <property type="entry name" value="HTH_18"/>
    <property type="match status" value="1"/>
</dbReference>
<feature type="domain" description="HTH araC/xylS-type" evidence="4">
    <location>
        <begin position="168"/>
        <end position="265"/>
    </location>
</feature>
<dbReference type="GO" id="GO:0003700">
    <property type="term" value="F:DNA-binding transcription factor activity"/>
    <property type="evidence" value="ECO:0007669"/>
    <property type="project" value="InterPro"/>
</dbReference>
<dbReference type="PROSITE" id="PS51257">
    <property type="entry name" value="PROKAR_LIPOPROTEIN"/>
    <property type="match status" value="1"/>
</dbReference>
<organism evidence="5 6">
    <name type="scientific">Pleomorphomonas diazotrophica</name>
    <dbReference type="NCBI Taxonomy" id="1166257"/>
    <lineage>
        <taxon>Bacteria</taxon>
        <taxon>Pseudomonadati</taxon>
        <taxon>Pseudomonadota</taxon>
        <taxon>Alphaproteobacteria</taxon>
        <taxon>Hyphomicrobiales</taxon>
        <taxon>Pleomorphomonadaceae</taxon>
        <taxon>Pleomorphomonas</taxon>
    </lineage>
</organism>
<evidence type="ECO:0000256" key="1">
    <source>
        <dbReference type="ARBA" id="ARBA00023015"/>
    </source>
</evidence>
<dbReference type="InterPro" id="IPR009057">
    <property type="entry name" value="Homeodomain-like_sf"/>
</dbReference>
<dbReference type="EMBL" id="PJNW01000019">
    <property type="protein sequence ID" value="PKR87373.1"/>
    <property type="molecule type" value="Genomic_DNA"/>
</dbReference>
<evidence type="ECO:0000256" key="2">
    <source>
        <dbReference type="ARBA" id="ARBA00023125"/>
    </source>
</evidence>
<sequence>MSGKALLSRPGVGFTASVAQSCDLRFSRIAVDRPTLIVIDWGTKILQAPAGRWSIDGGEAVAIAGGQTFDVTNRLSPRGRYGARWLVWDPSVLADFERGVEGATLTDVAALGPLDVGFAAAVDRAIEAIGEPERVPEAVARHRLTEVLVWLSLQGVRFSSAESLSFSARVRRLIEGAADARWTAAEVARRLAVSEATLRRRLSAEGTSLGDLLVDVRMAQGLLLLQSTDFPVNRVALEVGYESASRFAIRFRARFGFPPTAIRGHARDGVERAALLSVAG</sequence>
<keyword evidence="3" id="KW-0804">Transcription</keyword>